<comment type="caution">
    <text evidence="1">The sequence shown here is derived from an EMBL/GenBank/DDBJ whole genome shotgun (WGS) entry which is preliminary data.</text>
</comment>
<sequence>MFEFESLVPPELVILLSLELKLEALEPSELELELFTPAELD</sequence>
<organism evidence="1 2">
    <name type="scientific">Lactococcus lactis subsp. lactis</name>
    <name type="common">Streptococcus lactis</name>
    <dbReference type="NCBI Taxonomy" id="1360"/>
    <lineage>
        <taxon>Bacteria</taxon>
        <taxon>Bacillati</taxon>
        <taxon>Bacillota</taxon>
        <taxon>Bacilli</taxon>
        <taxon>Lactobacillales</taxon>
        <taxon>Streptococcaceae</taxon>
        <taxon>Lactococcus</taxon>
    </lineage>
</organism>
<protein>
    <submittedName>
        <fullName evidence="1">Uncharacterized protein</fullName>
    </submittedName>
</protein>
<dbReference type="EMBL" id="BBSI01000017">
    <property type="protein sequence ID" value="GAM79887.1"/>
    <property type="molecule type" value="Genomic_DNA"/>
</dbReference>
<dbReference type="AlphaFoldDB" id="A0A0B8QSD0"/>
<reference evidence="1 2" key="1">
    <citation type="submission" date="2015-01" db="EMBL/GenBank/DDBJ databases">
        <title>Lactococcus lactis subsp.lactis JCM 5805 whole genome shotgun sequence.</title>
        <authorList>
            <person name="Fujii T."/>
            <person name="Tomita Y."/>
            <person name="Ikushima S."/>
            <person name="Fujiwara D."/>
        </authorList>
    </citation>
    <scope>NUCLEOTIDE SEQUENCE [LARGE SCALE GENOMIC DNA]</scope>
    <source>
        <strain evidence="1 2">JCM 5805</strain>
    </source>
</reference>
<proteinExistence type="predicted"/>
<evidence type="ECO:0000313" key="1">
    <source>
        <dbReference type="EMBL" id="GAM79887.1"/>
    </source>
</evidence>
<dbReference type="Proteomes" id="UP000031847">
    <property type="component" value="Unassembled WGS sequence"/>
</dbReference>
<gene>
    <name evidence="1" type="ORF">JCM5805K_0995</name>
</gene>
<evidence type="ECO:0000313" key="2">
    <source>
        <dbReference type="Proteomes" id="UP000031847"/>
    </source>
</evidence>
<name>A0A0B8QSD0_LACLL</name>
<accession>A0A0B8QSD0</accession>